<reference evidence="2 3" key="1">
    <citation type="journal article" date="2016" name="Nat. Commun.">
        <title>Thousands of microbial genomes shed light on interconnected biogeochemical processes in an aquifer system.</title>
        <authorList>
            <person name="Anantharaman K."/>
            <person name="Brown C.T."/>
            <person name="Hug L.A."/>
            <person name="Sharon I."/>
            <person name="Castelle C.J."/>
            <person name="Probst A.J."/>
            <person name="Thomas B.C."/>
            <person name="Singh A."/>
            <person name="Wilkins M.J."/>
            <person name="Karaoz U."/>
            <person name="Brodie E.L."/>
            <person name="Williams K.H."/>
            <person name="Hubbard S.S."/>
            <person name="Banfield J.F."/>
        </authorList>
    </citation>
    <scope>NUCLEOTIDE SEQUENCE [LARGE SCALE GENOMIC DNA]</scope>
</reference>
<dbReference type="PANTHER" id="PTHR37422:SF13">
    <property type="entry name" value="LIPOPOLYSACCHARIDE BIOSYNTHESIS PROTEIN PA4999-RELATED"/>
    <property type="match status" value="1"/>
</dbReference>
<dbReference type="STRING" id="1817824.A2751_00565"/>
<feature type="transmembrane region" description="Helical" evidence="1">
    <location>
        <begin position="88"/>
        <end position="108"/>
    </location>
</feature>
<feature type="transmembrane region" description="Helical" evidence="1">
    <location>
        <begin position="350"/>
        <end position="371"/>
    </location>
</feature>
<protein>
    <recommendedName>
        <fullName evidence="4">O-antigen polymerase</fullName>
    </recommendedName>
</protein>
<feature type="transmembrane region" description="Helical" evidence="1">
    <location>
        <begin position="265"/>
        <end position="283"/>
    </location>
</feature>
<evidence type="ECO:0000256" key="1">
    <source>
        <dbReference type="SAM" id="Phobius"/>
    </source>
</evidence>
<feature type="transmembrane region" description="Helical" evidence="1">
    <location>
        <begin position="37"/>
        <end position="55"/>
    </location>
</feature>
<gene>
    <name evidence="2" type="ORF">A2751_00565</name>
</gene>
<feature type="transmembrane region" description="Helical" evidence="1">
    <location>
        <begin position="383"/>
        <end position="401"/>
    </location>
</feature>
<proteinExistence type="predicted"/>
<evidence type="ECO:0000313" key="3">
    <source>
        <dbReference type="Proteomes" id="UP000176864"/>
    </source>
</evidence>
<feature type="transmembrane region" description="Helical" evidence="1">
    <location>
        <begin position="120"/>
        <end position="141"/>
    </location>
</feature>
<feature type="transmembrane region" description="Helical" evidence="1">
    <location>
        <begin position="67"/>
        <end position="82"/>
    </location>
</feature>
<keyword evidence="1" id="KW-0472">Membrane</keyword>
<dbReference type="PANTHER" id="PTHR37422">
    <property type="entry name" value="TEICHURONIC ACID BIOSYNTHESIS PROTEIN TUAE"/>
    <property type="match status" value="1"/>
</dbReference>
<feature type="transmembrane region" description="Helical" evidence="1">
    <location>
        <begin position="313"/>
        <end position="330"/>
    </location>
</feature>
<feature type="transmembrane region" description="Helical" evidence="1">
    <location>
        <begin position="217"/>
        <end position="245"/>
    </location>
</feature>
<sequence>MSRFEQFLFYFLFFAIPFQTRKILYYSGWYFNEWQSVSIYATDLILLALFVFWAVDNRHRKSVIHRYDYFLLGFLVAAAISIKNSSDIYVGAFLWLKLAEFSLLYFYIKTYAIFKFNFVKALHILILGGLFQSVIAIGQFLKQGSLGLTSFGESTFGPDMTGIASFFVDSGEKVIRAYGTTPHPNVLAAYLFISIFVFYFLVLYSSKRSFIYWAYPIILVGFFFTFSRTIIFLWVVGVSSGMAIGYFNGPFKRRFLDNEFLKAKIIKTVWLTIITCMVFAFLYRPEIESRLTLSAKEEAVQLRIFYNEESLKGGVNLFGIGLGDFTVWLMEQNPNLPAYMYQPVHNIYLLIYSEIGVIGFGLFLLFLTGLLYEIIKKLKLRKLKCYSFFLVTLSILFMGFFDHFLLTIQQGRFVFWLSLALLAAAVSSPTNHFSENSPEQS</sequence>
<evidence type="ECO:0008006" key="4">
    <source>
        <dbReference type="Google" id="ProtNLM"/>
    </source>
</evidence>
<feature type="transmembrane region" description="Helical" evidence="1">
    <location>
        <begin position="7"/>
        <end position="25"/>
    </location>
</feature>
<comment type="caution">
    <text evidence="2">The sequence shown here is derived from an EMBL/GenBank/DDBJ whole genome shotgun (WGS) entry which is preliminary data.</text>
</comment>
<feature type="transmembrane region" description="Helical" evidence="1">
    <location>
        <begin position="187"/>
        <end position="205"/>
    </location>
</feature>
<accession>A0A1F5NJ40</accession>
<organism evidence="2 3">
    <name type="scientific">Candidatus Doudnabacteria bacterium RIFCSPHIGHO2_01_FULL_46_14</name>
    <dbReference type="NCBI Taxonomy" id="1817824"/>
    <lineage>
        <taxon>Bacteria</taxon>
        <taxon>Candidatus Doudnaibacteriota</taxon>
    </lineage>
</organism>
<keyword evidence="1" id="KW-0812">Transmembrane</keyword>
<dbReference type="InterPro" id="IPR051533">
    <property type="entry name" value="WaaL-like"/>
</dbReference>
<keyword evidence="1" id="KW-1133">Transmembrane helix</keyword>
<dbReference type="EMBL" id="MFEK01000017">
    <property type="protein sequence ID" value="OGE77665.1"/>
    <property type="molecule type" value="Genomic_DNA"/>
</dbReference>
<evidence type="ECO:0000313" key="2">
    <source>
        <dbReference type="EMBL" id="OGE77665.1"/>
    </source>
</evidence>
<dbReference type="Proteomes" id="UP000176864">
    <property type="component" value="Unassembled WGS sequence"/>
</dbReference>
<dbReference type="AlphaFoldDB" id="A0A1F5NJ40"/>
<name>A0A1F5NJ40_9BACT</name>